<dbReference type="Proteomes" id="UP001201980">
    <property type="component" value="Unassembled WGS sequence"/>
</dbReference>
<name>A0AAD5WNJ1_9PEZI</name>
<dbReference type="AlphaFoldDB" id="A0AAD5WNJ1"/>
<dbReference type="EMBL" id="JAKWBI020000596">
    <property type="protein sequence ID" value="KAJ2893499.1"/>
    <property type="molecule type" value="Genomic_DNA"/>
</dbReference>
<comment type="caution">
    <text evidence="1">The sequence shown here is derived from an EMBL/GenBank/DDBJ whole genome shotgun (WGS) entry which is preliminary data.</text>
</comment>
<organism evidence="1 2">
    <name type="scientific">Zalerion maritima</name>
    <dbReference type="NCBI Taxonomy" id="339359"/>
    <lineage>
        <taxon>Eukaryota</taxon>
        <taxon>Fungi</taxon>
        <taxon>Dikarya</taxon>
        <taxon>Ascomycota</taxon>
        <taxon>Pezizomycotina</taxon>
        <taxon>Sordariomycetes</taxon>
        <taxon>Lulworthiomycetidae</taxon>
        <taxon>Lulworthiales</taxon>
        <taxon>Lulworthiaceae</taxon>
        <taxon>Zalerion</taxon>
    </lineage>
</organism>
<accession>A0AAD5WNJ1</accession>
<evidence type="ECO:0000313" key="2">
    <source>
        <dbReference type="Proteomes" id="UP001201980"/>
    </source>
</evidence>
<keyword evidence="1" id="KW-0675">Receptor</keyword>
<protein>
    <submittedName>
        <fullName evidence="1">Thyroid receptor-interacting protein 13</fullName>
    </submittedName>
</protein>
<proteinExistence type="predicted"/>
<reference evidence="1" key="1">
    <citation type="submission" date="2022-07" db="EMBL/GenBank/DDBJ databases">
        <title>Draft genome sequence of Zalerion maritima ATCC 34329, a (micro)plastics degrading marine fungus.</title>
        <authorList>
            <person name="Paco A."/>
            <person name="Goncalves M.F.M."/>
            <person name="Rocha-Santos T.A.P."/>
            <person name="Alves A."/>
        </authorList>
    </citation>
    <scope>NUCLEOTIDE SEQUENCE</scope>
    <source>
        <strain evidence="1">ATCC 34329</strain>
    </source>
</reference>
<sequence length="254" mass="28147">MDSSTSLDDLPISITRTEDFVVVSKPKLGIALVEARLRDKSEQHSITNKGFQQIQSRLERELNSPATDNASISMGMNLLTEPGFHGRFPRNMFHSVEVIEFQGFLPDSNWIRARDVEIRVVVYDYNCSQGPAGGLKADSGYGSLLDEDLVDGKASLYGWESRHTPRLHVLQHTTDRETPRFALTAFVRLGARGDAILNLCFALPPGPIAMPKLRSAVDGDDRMLEAKADIFFAPGITTLQSQPTTHLEPTGPRR</sequence>
<gene>
    <name evidence="1" type="ORF">MKZ38_008520</name>
</gene>
<keyword evidence="2" id="KW-1185">Reference proteome</keyword>
<evidence type="ECO:0000313" key="1">
    <source>
        <dbReference type="EMBL" id="KAJ2893499.1"/>
    </source>
</evidence>